<dbReference type="AlphaFoldDB" id="A0A8J6YY11"/>
<reference evidence="1" key="1">
    <citation type="submission" date="2020-09" db="EMBL/GenBank/DDBJ databases">
        <title>A novel bacterium of genus Mangrovicoccus, isolated from South China Sea.</title>
        <authorList>
            <person name="Huang H."/>
            <person name="Mo K."/>
            <person name="Hu Y."/>
        </authorList>
    </citation>
    <scope>NUCLEOTIDE SEQUENCE</scope>
    <source>
        <strain evidence="1">HB182678</strain>
    </source>
</reference>
<sequence>MTLICAEQDDGGAAAIVADALDRFERASRALDDMIRKLEDGECGEAAEARKIVAALDAASDTALKARMRLDERNRQRAGIAHDFAIDFDAARSEIGRRLACLQRAGGAG</sequence>
<protein>
    <submittedName>
        <fullName evidence="1">Uncharacterized protein</fullName>
    </submittedName>
</protein>
<accession>A0A8J6YY11</accession>
<keyword evidence="2" id="KW-1185">Reference proteome</keyword>
<organism evidence="1 2">
    <name type="scientific">Mangrovicoccus algicola</name>
    <dbReference type="NCBI Taxonomy" id="2771008"/>
    <lineage>
        <taxon>Bacteria</taxon>
        <taxon>Pseudomonadati</taxon>
        <taxon>Pseudomonadota</taxon>
        <taxon>Alphaproteobacteria</taxon>
        <taxon>Rhodobacterales</taxon>
        <taxon>Paracoccaceae</taxon>
        <taxon>Mangrovicoccus</taxon>
    </lineage>
</organism>
<comment type="caution">
    <text evidence="1">The sequence shown here is derived from an EMBL/GenBank/DDBJ whole genome shotgun (WGS) entry which is preliminary data.</text>
</comment>
<name>A0A8J6YY11_9RHOB</name>
<gene>
    <name evidence="1" type="ORF">ICN82_16200</name>
</gene>
<dbReference type="RefSeq" id="WP_193184702.1">
    <property type="nucleotide sequence ID" value="NZ_JACVXA010000057.1"/>
</dbReference>
<dbReference type="Proteomes" id="UP000609121">
    <property type="component" value="Unassembled WGS sequence"/>
</dbReference>
<evidence type="ECO:0000313" key="2">
    <source>
        <dbReference type="Proteomes" id="UP000609121"/>
    </source>
</evidence>
<evidence type="ECO:0000313" key="1">
    <source>
        <dbReference type="EMBL" id="MBE3639745.1"/>
    </source>
</evidence>
<proteinExistence type="predicted"/>
<dbReference type="EMBL" id="JACVXA010000057">
    <property type="protein sequence ID" value="MBE3639745.1"/>
    <property type="molecule type" value="Genomic_DNA"/>
</dbReference>